<dbReference type="FunFam" id="3.40.50.970:FF:000019">
    <property type="entry name" value="Pyruvate decarboxylase isozyme"/>
    <property type="match status" value="1"/>
</dbReference>
<dbReference type="FunFam" id="3.40.50.970:FF:000024">
    <property type="entry name" value="Pyruvate decarboxylase isozyme"/>
    <property type="match status" value="1"/>
</dbReference>
<dbReference type="Pfam" id="PF00205">
    <property type="entry name" value="TPP_enzyme_M"/>
    <property type="match status" value="1"/>
</dbReference>
<keyword evidence="8 11" id="KW-0460">Magnesium</keyword>
<dbReference type="PANTHER" id="PTHR43452:SF3">
    <property type="entry name" value="TRANSAMINATED AMINO ACID DECARBOXYLASE"/>
    <property type="match status" value="1"/>
</dbReference>
<dbReference type="InterPro" id="IPR029035">
    <property type="entry name" value="DHS-like_NAD/FAD-binding_dom"/>
</dbReference>
<dbReference type="Pfam" id="PF02775">
    <property type="entry name" value="TPP_enzyme_C"/>
    <property type="match status" value="1"/>
</dbReference>
<dbReference type="PIRSF" id="PIRSF036565">
    <property type="entry name" value="Pyruvt_ip_decrb"/>
    <property type="match status" value="1"/>
</dbReference>
<proteinExistence type="inferred from homology"/>
<dbReference type="PANTHER" id="PTHR43452">
    <property type="entry name" value="PYRUVATE DECARBOXYLASE"/>
    <property type="match status" value="1"/>
</dbReference>
<comment type="cofactor">
    <cofactor evidence="11">
        <name>Mg(2+)</name>
        <dbReference type="ChEBI" id="CHEBI:18420"/>
    </cofactor>
    <text evidence="11">Binds 1 Mg(2+) per subunit.</text>
</comment>
<dbReference type="InterPro" id="IPR011766">
    <property type="entry name" value="TPP_enzyme_TPP-bd"/>
</dbReference>
<evidence type="ECO:0000256" key="11">
    <source>
        <dbReference type="PIRSR" id="PIRSR036565-2"/>
    </source>
</evidence>
<sequence>MPTAEETEIPLSLYLWRRIRQLGTQSIMGVPGDMNLELLDYLDEVDGLSWVGNANELNAAYAADGYARVKGSPGVVVTTMGVGELSALNGVAGAYTEQVKLIHIVGTTPTHVQAKRLMIHHSLGPNPDHKVYEKISSHVRCAHAWLEDQMTATAEVDRVIRECMVNSLPVYIFVPMDFVHVPVASSPLRTPIDFILPVDEEQEAIAVSETIAAIRSAKCPVLLVDCLTDRHNAVEEAQALAEIVQFPIFSTSMGKTIIGETHPRYYGIYNGTVSYPGVKSLVEESDCILNLGPLLADSNTGGHTRDIRSDQVIMVESSSCSVFGARYEGVYLKPFLRKLLAELKGCEMPTVTLPVLPAQPEPSDSDSKDIVQSWIWKRLGNFTRAGDVLVAESGTAQFGFPDAEFPTGAKYLTQVYYGSIGYSVGACLGVAIAQKELELETGRRGRTILVVGDGSLQLTVQEIGSMIRLGLNPLLIVINNNGYTIERAIHGPQAGYNDIASWKHQQLLGFFGAESAAESSRQVRTKEEMEAVLVAEAYQSPTSIQLLEVHMDVMDIPWRLRDQIAIINARSKTTKGGTGLANGTKASNGF</sequence>
<dbReference type="EC" id="4.1.1.1" evidence="4"/>
<comment type="cofactor">
    <cofactor evidence="2">
        <name>thiamine diphosphate</name>
        <dbReference type="ChEBI" id="CHEBI:58937"/>
    </cofactor>
</comment>
<comment type="catalytic activity">
    <reaction evidence="1">
        <text>a 2-oxocarboxylate + H(+) = an aldehyde + CO2</text>
        <dbReference type="Rhea" id="RHEA:11628"/>
        <dbReference type="ChEBI" id="CHEBI:15378"/>
        <dbReference type="ChEBI" id="CHEBI:16526"/>
        <dbReference type="ChEBI" id="CHEBI:17478"/>
        <dbReference type="ChEBI" id="CHEBI:35179"/>
        <dbReference type="EC" id="4.1.1.1"/>
    </reaction>
</comment>
<dbReference type="InterPro" id="IPR047214">
    <property type="entry name" value="TPP_PDC_IPDC"/>
</dbReference>
<dbReference type="Pfam" id="PF02776">
    <property type="entry name" value="TPP_enzyme_N"/>
    <property type="match status" value="1"/>
</dbReference>
<dbReference type="GO" id="GO:0000949">
    <property type="term" value="P:aromatic amino acid family catabolic process to alcohol via Ehrlich pathway"/>
    <property type="evidence" value="ECO:0007669"/>
    <property type="project" value="TreeGrafter"/>
</dbReference>
<organism evidence="16 17">
    <name type="scientific">Thelonectria olida</name>
    <dbReference type="NCBI Taxonomy" id="1576542"/>
    <lineage>
        <taxon>Eukaryota</taxon>
        <taxon>Fungi</taxon>
        <taxon>Dikarya</taxon>
        <taxon>Ascomycota</taxon>
        <taxon>Pezizomycotina</taxon>
        <taxon>Sordariomycetes</taxon>
        <taxon>Hypocreomycetidae</taxon>
        <taxon>Hypocreales</taxon>
        <taxon>Nectriaceae</taxon>
        <taxon>Thelonectria</taxon>
    </lineage>
</organism>
<evidence type="ECO:0000256" key="2">
    <source>
        <dbReference type="ARBA" id="ARBA00001964"/>
    </source>
</evidence>
<evidence type="ECO:0000256" key="10">
    <source>
        <dbReference type="ARBA" id="ARBA00023239"/>
    </source>
</evidence>
<dbReference type="OrthoDB" id="308383at2759"/>
<feature type="domain" description="Thiamine pyrophosphate enzyme TPP-binding" evidence="14">
    <location>
        <begin position="407"/>
        <end position="534"/>
    </location>
</feature>
<evidence type="ECO:0000256" key="7">
    <source>
        <dbReference type="ARBA" id="ARBA00022793"/>
    </source>
</evidence>
<dbReference type="InterPro" id="IPR029061">
    <property type="entry name" value="THDP-binding"/>
</dbReference>
<name>A0A9P8VNR9_9HYPO</name>
<feature type="domain" description="Thiamine pyrophosphate enzyme N-terminal TPP-binding" evidence="15">
    <location>
        <begin position="14"/>
        <end position="123"/>
    </location>
</feature>
<evidence type="ECO:0000313" key="16">
    <source>
        <dbReference type="EMBL" id="KAH6869426.1"/>
    </source>
</evidence>
<keyword evidence="17" id="KW-1185">Reference proteome</keyword>
<keyword evidence="9 12" id="KW-0786">Thiamine pyrophosphate</keyword>
<dbReference type="GO" id="GO:0004737">
    <property type="term" value="F:pyruvate decarboxylase activity"/>
    <property type="evidence" value="ECO:0007669"/>
    <property type="project" value="UniProtKB-EC"/>
</dbReference>
<dbReference type="SUPFAM" id="SSF52467">
    <property type="entry name" value="DHS-like NAD/FAD-binding domain"/>
    <property type="match status" value="1"/>
</dbReference>
<evidence type="ECO:0000313" key="17">
    <source>
        <dbReference type="Proteomes" id="UP000777438"/>
    </source>
</evidence>
<dbReference type="Gene3D" id="3.40.50.970">
    <property type="match status" value="2"/>
</dbReference>
<feature type="binding site" evidence="11">
    <location>
        <position position="453"/>
    </location>
    <ligand>
        <name>Mg(2+)</name>
        <dbReference type="ChEBI" id="CHEBI:18420"/>
    </ligand>
</feature>
<dbReference type="GO" id="GO:0005634">
    <property type="term" value="C:nucleus"/>
    <property type="evidence" value="ECO:0007669"/>
    <property type="project" value="TreeGrafter"/>
</dbReference>
<evidence type="ECO:0000256" key="12">
    <source>
        <dbReference type="RuleBase" id="RU362132"/>
    </source>
</evidence>
<dbReference type="CDD" id="cd07038">
    <property type="entry name" value="TPP_PYR_PDC_IPDC_like"/>
    <property type="match status" value="1"/>
</dbReference>
<keyword evidence="7" id="KW-0210">Decarboxylase</keyword>
<dbReference type="InterPro" id="IPR012110">
    <property type="entry name" value="PDC/IPDC-like"/>
</dbReference>
<evidence type="ECO:0000256" key="4">
    <source>
        <dbReference type="ARBA" id="ARBA00013202"/>
    </source>
</evidence>
<gene>
    <name evidence="16" type="ORF">B0T10DRAFT_451113</name>
</gene>
<dbReference type="AlphaFoldDB" id="A0A9P8VNR9"/>
<feature type="binding site" evidence="11">
    <location>
        <position position="482"/>
    </location>
    <ligand>
        <name>Mg(2+)</name>
        <dbReference type="ChEBI" id="CHEBI:18420"/>
    </ligand>
</feature>
<evidence type="ECO:0000259" key="13">
    <source>
        <dbReference type="Pfam" id="PF00205"/>
    </source>
</evidence>
<comment type="caution">
    <text evidence="16">The sequence shown here is derived from an EMBL/GenBank/DDBJ whole genome shotgun (WGS) entry which is preliminary data.</text>
</comment>
<dbReference type="Gene3D" id="3.40.50.1220">
    <property type="entry name" value="TPP-binding domain"/>
    <property type="match status" value="1"/>
</dbReference>
<comment type="similarity">
    <text evidence="3 12">Belongs to the TPP enzyme family.</text>
</comment>
<dbReference type="CDD" id="cd02005">
    <property type="entry name" value="TPP_PDC_IPDC"/>
    <property type="match status" value="1"/>
</dbReference>
<evidence type="ECO:0000256" key="8">
    <source>
        <dbReference type="ARBA" id="ARBA00022842"/>
    </source>
</evidence>
<accession>A0A9P8VNR9</accession>
<dbReference type="SUPFAM" id="SSF52518">
    <property type="entry name" value="Thiamin diphosphate-binding fold (THDP-binding)"/>
    <property type="match status" value="2"/>
</dbReference>
<dbReference type="EMBL" id="JAGPYM010000072">
    <property type="protein sequence ID" value="KAH6869426.1"/>
    <property type="molecule type" value="Genomic_DNA"/>
</dbReference>
<keyword evidence="10" id="KW-0456">Lyase</keyword>
<evidence type="ECO:0000259" key="15">
    <source>
        <dbReference type="Pfam" id="PF02776"/>
    </source>
</evidence>
<dbReference type="Proteomes" id="UP000777438">
    <property type="component" value="Unassembled WGS sequence"/>
</dbReference>
<dbReference type="GO" id="GO:0005829">
    <property type="term" value="C:cytosol"/>
    <property type="evidence" value="ECO:0007669"/>
    <property type="project" value="TreeGrafter"/>
</dbReference>
<evidence type="ECO:0000259" key="14">
    <source>
        <dbReference type="Pfam" id="PF02775"/>
    </source>
</evidence>
<dbReference type="GO" id="GO:0030976">
    <property type="term" value="F:thiamine pyrophosphate binding"/>
    <property type="evidence" value="ECO:0007669"/>
    <property type="project" value="InterPro"/>
</dbReference>
<protein>
    <recommendedName>
        <fullName evidence="5">Pyruvate decarboxylase</fullName>
        <ecNumber evidence="4">4.1.1.1</ecNumber>
    </recommendedName>
</protein>
<feature type="binding site" evidence="11">
    <location>
        <position position="480"/>
    </location>
    <ligand>
        <name>Mg(2+)</name>
        <dbReference type="ChEBI" id="CHEBI:18420"/>
    </ligand>
</feature>
<reference evidence="16 17" key="1">
    <citation type="journal article" date="2021" name="Nat. Commun.">
        <title>Genetic determinants of endophytism in the Arabidopsis root mycobiome.</title>
        <authorList>
            <person name="Mesny F."/>
            <person name="Miyauchi S."/>
            <person name="Thiergart T."/>
            <person name="Pickel B."/>
            <person name="Atanasova L."/>
            <person name="Karlsson M."/>
            <person name="Huettel B."/>
            <person name="Barry K.W."/>
            <person name="Haridas S."/>
            <person name="Chen C."/>
            <person name="Bauer D."/>
            <person name="Andreopoulos W."/>
            <person name="Pangilinan J."/>
            <person name="LaButti K."/>
            <person name="Riley R."/>
            <person name="Lipzen A."/>
            <person name="Clum A."/>
            <person name="Drula E."/>
            <person name="Henrissat B."/>
            <person name="Kohler A."/>
            <person name="Grigoriev I.V."/>
            <person name="Martin F.M."/>
            <person name="Hacquard S."/>
        </authorList>
    </citation>
    <scope>NUCLEOTIDE SEQUENCE [LARGE SCALE GENOMIC DNA]</scope>
    <source>
        <strain evidence="16 17">MPI-CAGE-CH-0241</strain>
    </source>
</reference>
<evidence type="ECO:0000256" key="9">
    <source>
        <dbReference type="ARBA" id="ARBA00023052"/>
    </source>
</evidence>
<dbReference type="InterPro" id="IPR012001">
    <property type="entry name" value="Thiamin_PyroP_enz_TPP-bd_dom"/>
</dbReference>
<feature type="domain" description="Thiamine pyrophosphate enzyme central" evidence="13">
    <location>
        <begin position="208"/>
        <end position="319"/>
    </location>
</feature>
<dbReference type="InterPro" id="IPR012000">
    <property type="entry name" value="Thiamin_PyroP_enz_cen_dom"/>
</dbReference>
<evidence type="ECO:0000256" key="6">
    <source>
        <dbReference type="ARBA" id="ARBA00022723"/>
    </source>
</evidence>
<evidence type="ECO:0000256" key="1">
    <source>
        <dbReference type="ARBA" id="ARBA00001041"/>
    </source>
</evidence>
<dbReference type="InterPro" id="IPR047213">
    <property type="entry name" value="TPP_PYR_PDC_IPDC-like"/>
</dbReference>
<evidence type="ECO:0000256" key="3">
    <source>
        <dbReference type="ARBA" id="ARBA00007812"/>
    </source>
</evidence>
<evidence type="ECO:0000256" key="5">
    <source>
        <dbReference type="ARBA" id="ARBA00014422"/>
    </source>
</evidence>
<keyword evidence="6 11" id="KW-0479">Metal-binding</keyword>
<dbReference type="GO" id="GO:0000287">
    <property type="term" value="F:magnesium ion binding"/>
    <property type="evidence" value="ECO:0007669"/>
    <property type="project" value="InterPro"/>
</dbReference>